<evidence type="ECO:0000313" key="3">
    <source>
        <dbReference type="Proteomes" id="UP000028531"/>
    </source>
</evidence>
<keyword evidence="1" id="KW-1133">Transmembrane helix</keyword>
<comment type="caution">
    <text evidence="2">The sequence shown here is derived from an EMBL/GenBank/DDBJ whole genome shotgun (WGS) entry which is preliminary data.</text>
</comment>
<gene>
    <name evidence="2" type="ORF">IL45_05345</name>
</gene>
<evidence type="ECO:0000313" key="2">
    <source>
        <dbReference type="EMBL" id="KEZ93631.1"/>
    </source>
</evidence>
<sequence length="255" mass="29207">METFIFLTFLLTALAMIGFVVGMFFLIRWFARKANKEKSPQQTQNEKQQLLARVDYMKKSLVPWGDRSFTDISSWMTYQFSKGMTRRLVGTVYATDQKPIMAFSRIERGFRSDGQFYVGSTIFNLGYEVKEDTIYITLNNQYLGSITNSGGLFNSQGNYIGNAVHPTKISINSGNFRYRFGDSSYEVIINDKKLATVYVAPNYADFEEGLFKNNFNENAIGQPIMSLLNTPSPEEEKWLLAIAVLEIVHHGHWMI</sequence>
<dbReference type="Proteomes" id="UP000028531">
    <property type="component" value="Unassembled WGS sequence"/>
</dbReference>
<proteinExistence type="predicted"/>
<keyword evidence="1" id="KW-0472">Membrane</keyword>
<protein>
    <submittedName>
        <fullName evidence="2">Uncharacterized protein</fullName>
    </submittedName>
</protein>
<name>A0A084JXE7_NONUL</name>
<dbReference type="AlphaFoldDB" id="A0A084JXE7"/>
<evidence type="ECO:0000256" key="1">
    <source>
        <dbReference type="SAM" id="Phobius"/>
    </source>
</evidence>
<feature type="transmembrane region" description="Helical" evidence="1">
    <location>
        <begin position="6"/>
        <end position="31"/>
    </location>
</feature>
<accession>A0A084JXE7</accession>
<dbReference type="EMBL" id="JPJI01000026">
    <property type="protein sequence ID" value="KEZ93631.1"/>
    <property type="molecule type" value="Genomic_DNA"/>
</dbReference>
<dbReference type="RefSeq" id="WP_036581164.1">
    <property type="nucleotide sequence ID" value="NZ_JPJI01000026.1"/>
</dbReference>
<dbReference type="OrthoDB" id="1440286at2"/>
<reference evidence="2 3" key="1">
    <citation type="submission" date="2014-07" db="EMBL/GenBank/DDBJ databases">
        <title>Draft genome sequence of Nonlabens ulvanivorans, an ulvan degrading bacterium.</title>
        <authorList>
            <person name="Kopel M."/>
            <person name="Helbert W."/>
            <person name="Henrissat B."/>
            <person name="Doniger T."/>
            <person name="Banin E."/>
        </authorList>
    </citation>
    <scope>NUCLEOTIDE SEQUENCE [LARGE SCALE GENOMIC DNA]</scope>
    <source>
        <strain evidence="2 3">PLR</strain>
    </source>
</reference>
<organism evidence="2 3">
    <name type="scientific">Nonlabens ulvanivorans</name>
    <name type="common">Persicivirga ulvanivorans</name>
    <dbReference type="NCBI Taxonomy" id="906888"/>
    <lineage>
        <taxon>Bacteria</taxon>
        <taxon>Pseudomonadati</taxon>
        <taxon>Bacteroidota</taxon>
        <taxon>Flavobacteriia</taxon>
        <taxon>Flavobacteriales</taxon>
        <taxon>Flavobacteriaceae</taxon>
        <taxon>Nonlabens</taxon>
    </lineage>
</organism>
<keyword evidence="1" id="KW-0812">Transmembrane</keyword>